<accession>A0A388JZ15</accession>
<dbReference type="Proteomes" id="UP000265515">
    <property type="component" value="Unassembled WGS sequence"/>
</dbReference>
<protein>
    <submittedName>
        <fullName evidence="2">Uncharacterized protein</fullName>
    </submittedName>
</protein>
<dbReference type="AlphaFoldDB" id="A0A388JZ15"/>
<dbReference type="EMBL" id="BFEA01000034">
    <property type="protein sequence ID" value="GBG63044.1"/>
    <property type="molecule type" value="Genomic_DNA"/>
</dbReference>
<gene>
    <name evidence="2" type="ORF">CBR_g34743</name>
</gene>
<feature type="transmembrane region" description="Helical" evidence="1">
    <location>
        <begin position="60"/>
        <end position="84"/>
    </location>
</feature>
<keyword evidence="1" id="KW-1133">Transmembrane helix</keyword>
<evidence type="ECO:0000256" key="1">
    <source>
        <dbReference type="SAM" id="Phobius"/>
    </source>
</evidence>
<keyword evidence="3" id="KW-1185">Reference proteome</keyword>
<keyword evidence="1" id="KW-0812">Transmembrane</keyword>
<reference evidence="2 3" key="1">
    <citation type="journal article" date="2018" name="Cell">
        <title>The Chara Genome: Secondary Complexity and Implications for Plant Terrestrialization.</title>
        <authorList>
            <person name="Nishiyama T."/>
            <person name="Sakayama H."/>
            <person name="Vries J.D."/>
            <person name="Buschmann H."/>
            <person name="Saint-Marcoux D."/>
            <person name="Ullrich K.K."/>
            <person name="Haas F.B."/>
            <person name="Vanderstraeten L."/>
            <person name="Becker D."/>
            <person name="Lang D."/>
            <person name="Vosolsobe S."/>
            <person name="Rombauts S."/>
            <person name="Wilhelmsson P.K.I."/>
            <person name="Janitza P."/>
            <person name="Kern R."/>
            <person name="Heyl A."/>
            <person name="Rumpler F."/>
            <person name="Villalobos L.I.A.C."/>
            <person name="Clay J.M."/>
            <person name="Skokan R."/>
            <person name="Toyoda A."/>
            <person name="Suzuki Y."/>
            <person name="Kagoshima H."/>
            <person name="Schijlen E."/>
            <person name="Tajeshwar N."/>
            <person name="Catarino B."/>
            <person name="Hetherington A.J."/>
            <person name="Saltykova A."/>
            <person name="Bonnot C."/>
            <person name="Breuninger H."/>
            <person name="Symeonidi A."/>
            <person name="Radhakrishnan G.V."/>
            <person name="Van Nieuwerburgh F."/>
            <person name="Deforce D."/>
            <person name="Chang C."/>
            <person name="Karol K.G."/>
            <person name="Hedrich R."/>
            <person name="Ulvskov P."/>
            <person name="Glockner G."/>
            <person name="Delwiche C.F."/>
            <person name="Petrasek J."/>
            <person name="Van de Peer Y."/>
            <person name="Friml J."/>
            <person name="Beilby M."/>
            <person name="Dolan L."/>
            <person name="Kohara Y."/>
            <person name="Sugano S."/>
            <person name="Fujiyama A."/>
            <person name="Delaux P.-M."/>
            <person name="Quint M."/>
            <person name="TheiBen G."/>
            <person name="Hagemann M."/>
            <person name="Harholt J."/>
            <person name="Dunand C."/>
            <person name="Zachgo S."/>
            <person name="Langdale J."/>
            <person name="Maumus F."/>
            <person name="Straeten D.V.D."/>
            <person name="Gould S.B."/>
            <person name="Rensing S.A."/>
        </authorList>
    </citation>
    <scope>NUCLEOTIDE SEQUENCE [LARGE SCALE GENOMIC DNA]</scope>
    <source>
        <strain evidence="2 3">S276</strain>
    </source>
</reference>
<comment type="caution">
    <text evidence="2">The sequence shown here is derived from an EMBL/GenBank/DDBJ whole genome shotgun (WGS) entry which is preliminary data.</text>
</comment>
<evidence type="ECO:0000313" key="2">
    <source>
        <dbReference type="EMBL" id="GBG63044.1"/>
    </source>
</evidence>
<name>A0A388JZ15_CHABU</name>
<keyword evidence="1" id="KW-0472">Membrane</keyword>
<proteinExistence type="predicted"/>
<feature type="transmembrane region" description="Helical" evidence="1">
    <location>
        <begin position="96"/>
        <end position="129"/>
    </location>
</feature>
<organism evidence="2 3">
    <name type="scientific">Chara braunii</name>
    <name type="common">Braun's stonewort</name>
    <dbReference type="NCBI Taxonomy" id="69332"/>
    <lineage>
        <taxon>Eukaryota</taxon>
        <taxon>Viridiplantae</taxon>
        <taxon>Streptophyta</taxon>
        <taxon>Charophyceae</taxon>
        <taxon>Charales</taxon>
        <taxon>Characeae</taxon>
        <taxon>Chara</taxon>
    </lineage>
</organism>
<dbReference type="Gramene" id="GBG63044">
    <property type="protein sequence ID" value="GBG63044"/>
    <property type="gene ID" value="CBR_g34743"/>
</dbReference>
<evidence type="ECO:0000313" key="3">
    <source>
        <dbReference type="Proteomes" id="UP000265515"/>
    </source>
</evidence>
<sequence length="215" mass="22142">MVAGVGAELLVEATLFCRAASCATEVAKALVLVCACAKPSITGQSVVAASAVCRCGAGMVLLMAFIVVPLLEPCVTWAVVFVTGLRLADVVLRKGVLVAAGVCLSWCNGITCAVVTAGVAVVGVTVGVVSEGCWDDLLCEVTVFVTKTSGDVPNDVPRGGVDVLAEMVGLLTSDLLQEHAEQQIGFVEWEAVLEAPLSGRSNMRGVLSIGDGYEW</sequence>